<dbReference type="Proteomes" id="UP000789525">
    <property type="component" value="Unassembled WGS sequence"/>
</dbReference>
<reference evidence="1" key="1">
    <citation type="submission" date="2021-06" db="EMBL/GenBank/DDBJ databases">
        <authorList>
            <person name="Kallberg Y."/>
            <person name="Tangrot J."/>
            <person name="Rosling A."/>
        </authorList>
    </citation>
    <scope>NUCLEOTIDE SEQUENCE</scope>
    <source>
        <strain evidence="1">CL356</strain>
    </source>
</reference>
<accession>A0ACA9L9V7</accession>
<keyword evidence="2" id="KW-1185">Reference proteome</keyword>
<gene>
    <name evidence="1" type="ORF">ACOLOM_LOCUS3557</name>
</gene>
<protein>
    <submittedName>
        <fullName evidence="1">10991_t:CDS:1</fullName>
    </submittedName>
</protein>
<dbReference type="EMBL" id="CAJVPT010005291">
    <property type="protein sequence ID" value="CAG8518728.1"/>
    <property type="molecule type" value="Genomic_DNA"/>
</dbReference>
<name>A0ACA9L9V7_9GLOM</name>
<proteinExistence type="predicted"/>
<sequence length="140" mass="16354">MSEEENVIQDNEQQPENVYDKESKQGSTTSQSDNESDNLEEHQDYEYILPAYFGILDLFGEDVEVKNLFTDEEWNEMNQDFKSNANLNGLEDEQERPLYELMDKIAEVLRKKPSDLIISIENCVIEGNMKVNVIRRLIQT</sequence>
<evidence type="ECO:0000313" key="2">
    <source>
        <dbReference type="Proteomes" id="UP000789525"/>
    </source>
</evidence>
<comment type="caution">
    <text evidence="1">The sequence shown here is derived from an EMBL/GenBank/DDBJ whole genome shotgun (WGS) entry which is preliminary data.</text>
</comment>
<organism evidence="1 2">
    <name type="scientific">Acaulospora colombiana</name>
    <dbReference type="NCBI Taxonomy" id="27376"/>
    <lineage>
        <taxon>Eukaryota</taxon>
        <taxon>Fungi</taxon>
        <taxon>Fungi incertae sedis</taxon>
        <taxon>Mucoromycota</taxon>
        <taxon>Glomeromycotina</taxon>
        <taxon>Glomeromycetes</taxon>
        <taxon>Diversisporales</taxon>
        <taxon>Acaulosporaceae</taxon>
        <taxon>Acaulospora</taxon>
    </lineage>
</organism>
<evidence type="ECO:0000313" key="1">
    <source>
        <dbReference type="EMBL" id="CAG8518728.1"/>
    </source>
</evidence>